<organism evidence="1 2">
    <name type="scientific">Candidatus Avipropionibacterium avicola</name>
    <dbReference type="NCBI Taxonomy" id="2840701"/>
    <lineage>
        <taxon>Bacteria</taxon>
        <taxon>Bacillati</taxon>
        <taxon>Actinomycetota</taxon>
        <taxon>Actinomycetes</taxon>
        <taxon>Propionibacteriales</taxon>
        <taxon>Propionibacteriaceae</taxon>
        <taxon>Propionibacteriaceae incertae sedis</taxon>
        <taxon>Candidatus Avipropionibacterium</taxon>
    </lineage>
</organism>
<accession>A0A9D1GYH3</accession>
<gene>
    <name evidence="1" type="ORF">IAA98_11315</name>
</gene>
<protein>
    <submittedName>
        <fullName evidence="1">Uncharacterized protein</fullName>
    </submittedName>
</protein>
<sequence>MVSFHDQFVQHAPSGFEVPDALAQAWAFMESRGWGGIGADDEPFLTPYPGESQLGPVFSTRLSIRGWLDPDAPGAERLVPIAETDGAGGLALIWIDDQGEHRFVGLSSDGGGGLRLADTALDFLRLLAIGYEEFNEFAFGEEPYVDPEDDEEDDPVAAHAEFRAWVESTFEVDVPPSWDVEQDEAFDGWLTPLVEQYGLGFD</sequence>
<dbReference type="AlphaFoldDB" id="A0A9D1GYH3"/>
<evidence type="ECO:0000313" key="1">
    <source>
        <dbReference type="EMBL" id="HIT76166.1"/>
    </source>
</evidence>
<dbReference type="Proteomes" id="UP000886842">
    <property type="component" value="Unassembled WGS sequence"/>
</dbReference>
<name>A0A9D1GYH3_9ACTN</name>
<reference evidence="1" key="1">
    <citation type="submission" date="2020-10" db="EMBL/GenBank/DDBJ databases">
        <authorList>
            <person name="Gilroy R."/>
        </authorList>
    </citation>
    <scope>NUCLEOTIDE SEQUENCE</scope>
    <source>
        <strain evidence="1">ChiGjej1B1-24693</strain>
    </source>
</reference>
<proteinExistence type="predicted"/>
<dbReference type="EMBL" id="DVLP01000332">
    <property type="protein sequence ID" value="HIT76166.1"/>
    <property type="molecule type" value="Genomic_DNA"/>
</dbReference>
<evidence type="ECO:0000313" key="2">
    <source>
        <dbReference type="Proteomes" id="UP000886842"/>
    </source>
</evidence>
<reference evidence="1" key="2">
    <citation type="journal article" date="2021" name="PeerJ">
        <title>Extensive microbial diversity within the chicken gut microbiome revealed by metagenomics and culture.</title>
        <authorList>
            <person name="Gilroy R."/>
            <person name="Ravi A."/>
            <person name="Getino M."/>
            <person name="Pursley I."/>
            <person name="Horton D.L."/>
            <person name="Alikhan N.F."/>
            <person name="Baker D."/>
            <person name="Gharbi K."/>
            <person name="Hall N."/>
            <person name="Watson M."/>
            <person name="Adriaenssens E.M."/>
            <person name="Foster-Nyarko E."/>
            <person name="Jarju S."/>
            <person name="Secka A."/>
            <person name="Antonio M."/>
            <person name="Oren A."/>
            <person name="Chaudhuri R.R."/>
            <person name="La Ragione R."/>
            <person name="Hildebrand F."/>
            <person name="Pallen M.J."/>
        </authorList>
    </citation>
    <scope>NUCLEOTIDE SEQUENCE</scope>
    <source>
        <strain evidence="1">ChiGjej1B1-24693</strain>
    </source>
</reference>
<comment type="caution">
    <text evidence="1">The sequence shown here is derived from an EMBL/GenBank/DDBJ whole genome shotgun (WGS) entry which is preliminary data.</text>
</comment>